<feature type="compositionally biased region" description="Basic and acidic residues" evidence="1">
    <location>
        <begin position="220"/>
        <end position="229"/>
    </location>
</feature>
<feature type="compositionally biased region" description="Basic and acidic residues" evidence="1">
    <location>
        <begin position="193"/>
        <end position="207"/>
    </location>
</feature>
<keyword evidence="3" id="KW-1185">Reference proteome</keyword>
<sequence length="244" mass="27073">MFPALSLLPPSKLGGCTFSDSSKPPSPFGSWPYNGSTSHPNPTECNAIAGATIFTLQDVIVSDLHILIFSHLIILMPARLISCHPPHYSFDRARYDHDKANNHSSGCPNHTCRGENASAKIEEQKPGIAPKPKESDSTSLIKLPNHPFSPLAWVPHNLLKEKDADKNSESQPGIWNGWIPLDINSLRGLMQDGEDKKGSPNEDEKSRFPWPIIWMPGYNKPEEAVKDFEGGQQQSKSFRRNAKI</sequence>
<organism evidence="2 3">
    <name type="scientific">Cocos nucifera</name>
    <name type="common">Coconut palm</name>
    <dbReference type="NCBI Taxonomy" id="13894"/>
    <lineage>
        <taxon>Eukaryota</taxon>
        <taxon>Viridiplantae</taxon>
        <taxon>Streptophyta</taxon>
        <taxon>Embryophyta</taxon>
        <taxon>Tracheophyta</taxon>
        <taxon>Spermatophyta</taxon>
        <taxon>Magnoliopsida</taxon>
        <taxon>Liliopsida</taxon>
        <taxon>Arecaceae</taxon>
        <taxon>Arecoideae</taxon>
        <taxon>Cocoseae</taxon>
        <taxon>Attaleinae</taxon>
        <taxon>Cocos</taxon>
    </lineage>
</organism>
<accession>A0A8K0I3H5</accession>
<dbReference type="AlphaFoldDB" id="A0A8K0I3H5"/>
<dbReference type="EMBL" id="CM017874">
    <property type="protein sequence ID" value="KAG1335145.1"/>
    <property type="molecule type" value="Genomic_DNA"/>
</dbReference>
<reference evidence="2" key="2">
    <citation type="submission" date="2019-07" db="EMBL/GenBank/DDBJ databases">
        <authorList>
            <person name="Yang Y."/>
            <person name="Bocs S."/>
            <person name="Baudouin L."/>
        </authorList>
    </citation>
    <scope>NUCLEOTIDE SEQUENCE</scope>
    <source>
        <tissue evidence="2">Spear leaf of Hainan Tall coconut</tissue>
    </source>
</reference>
<comment type="caution">
    <text evidence="2">The sequence shown here is derived from an EMBL/GenBank/DDBJ whole genome shotgun (WGS) entry which is preliminary data.</text>
</comment>
<proteinExistence type="predicted"/>
<protein>
    <submittedName>
        <fullName evidence="2">Putative BAG family molecular chaperone regulator 6</fullName>
    </submittedName>
</protein>
<evidence type="ECO:0000256" key="1">
    <source>
        <dbReference type="SAM" id="MobiDB-lite"/>
    </source>
</evidence>
<dbReference type="OrthoDB" id="787121at2759"/>
<gene>
    <name evidence="2" type="ORF">COCNU_03G012640</name>
</gene>
<evidence type="ECO:0000313" key="2">
    <source>
        <dbReference type="EMBL" id="KAG1335145.1"/>
    </source>
</evidence>
<name>A0A8K0I3H5_COCNU</name>
<reference evidence="2" key="1">
    <citation type="journal article" date="2017" name="Gigascience">
        <title>The genome draft of coconut (Cocos nucifera).</title>
        <authorList>
            <person name="Xiao Y."/>
            <person name="Xu P."/>
            <person name="Fan H."/>
            <person name="Baudouin L."/>
            <person name="Xia W."/>
            <person name="Bocs S."/>
            <person name="Xu J."/>
            <person name="Li Q."/>
            <person name="Guo A."/>
            <person name="Zhou L."/>
            <person name="Li J."/>
            <person name="Wu Y."/>
            <person name="Ma Z."/>
            <person name="Armero A."/>
            <person name="Issali A.E."/>
            <person name="Liu N."/>
            <person name="Peng M."/>
            <person name="Yang Y."/>
        </authorList>
    </citation>
    <scope>NUCLEOTIDE SEQUENCE</scope>
    <source>
        <tissue evidence="2">Spear leaf of Hainan Tall coconut</tissue>
    </source>
</reference>
<dbReference type="Proteomes" id="UP000797356">
    <property type="component" value="Chromosome 3"/>
</dbReference>
<evidence type="ECO:0000313" key="3">
    <source>
        <dbReference type="Proteomes" id="UP000797356"/>
    </source>
</evidence>
<feature type="region of interest" description="Disordered" evidence="1">
    <location>
        <begin position="190"/>
        <end position="244"/>
    </location>
</feature>